<dbReference type="Gene3D" id="2.40.170.20">
    <property type="entry name" value="TonB-dependent receptor, beta-barrel domain"/>
    <property type="match status" value="1"/>
</dbReference>
<keyword evidence="3 11" id="KW-1134">Transmembrane beta strand</keyword>
<evidence type="ECO:0000256" key="10">
    <source>
        <dbReference type="ARBA" id="ARBA00023237"/>
    </source>
</evidence>
<gene>
    <name evidence="15" type="ORF">FHS31_000508</name>
</gene>
<evidence type="ECO:0000256" key="9">
    <source>
        <dbReference type="ARBA" id="ARBA00023136"/>
    </source>
</evidence>
<evidence type="ECO:0000256" key="4">
    <source>
        <dbReference type="ARBA" id="ARBA00022496"/>
    </source>
</evidence>
<evidence type="ECO:0000313" key="15">
    <source>
        <dbReference type="EMBL" id="NIJ06926.1"/>
    </source>
</evidence>
<dbReference type="InterPro" id="IPR037066">
    <property type="entry name" value="Plug_dom_sf"/>
</dbReference>
<dbReference type="PANTHER" id="PTHR32552:SF81">
    <property type="entry name" value="TONB-DEPENDENT OUTER MEMBRANE RECEPTOR"/>
    <property type="match status" value="1"/>
</dbReference>
<dbReference type="Gene3D" id="2.170.130.10">
    <property type="entry name" value="TonB-dependent receptor, plug domain"/>
    <property type="match status" value="1"/>
</dbReference>
<dbReference type="Pfam" id="PF07715">
    <property type="entry name" value="Plug"/>
    <property type="match status" value="1"/>
</dbReference>
<dbReference type="Pfam" id="PF00593">
    <property type="entry name" value="TonB_dep_Rec_b-barrel"/>
    <property type="match status" value="1"/>
</dbReference>
<comment type="similarity">
    <text evidence="11 12">Belongs to the TonB-dependent receptor family.</text>
</comment>
<comment type="subcellular location">
    <subcellularLocation>
        <location evidence="1 11">Cell outer membrane</location>
        <topology evidence="1 11">Multi-pass membrane protein</topology>
    </subcellularLocation>
</comment>
<feature type="domain" description="TonB-dependent receptor-like beta-barrel" evidence="13">
    <location>
        <begin position="360"/>
        <end position="821"/>
    </location>
</feature>
<name>A0ABX0TTJ5_9SPHN</name>
<keyword evidence="5 11" id="KW-0812">Transmembrane</keyword>
<proteinExistence type="inferred from homology"/>
<keyword evidence="4" id="KW-0410">Iron transport</keyword>
<evidence type="ECO:0000256" key="7">
    <source>
        <dbReference type="ARBA" id="ARBA00023065"/>
    </source>
</evidence>
<evidence type="ECO:0000259" key="13">
    <source>
        <dbReference type="Pfam" id="PF00593"/>
    </source>
</evidence>
<evidence type="ECO:0000256" key="5">
    <source>
        <dbReference type="ARBA" id="ARBA00022692"/>
    </source>
</evidence>
<dbReference type="PROSITE" id="PS52016">
    <property type="entry name" value="TONB_DEPENDENT_REC_3"/>
    <property type="match status" value="1"/>
</dbReference>
<keyword evidence="6" id="KW-0408">Iron</keyword>
<dbReference type="InterPro" id="IPR012910">
    <property type="entry name" value="Plug_dom"/>
</dbReference>
<sequence length="879" mass="93249">MIGVTLVGLAVAALAPASTDSDSHAIVVTATKRATPIDQVPLAITAKDAADLHDSGASDIRQLSQLVPSLLVSSSSNEAGGGGARIRGIGTVGDNAGLESSVATYVDGVYRARAAVALTELGAVDQIEVLRGPQGTLFGRNASAGLISITTPAPRFTTGGYADLTLGNYAAKRIDAGLTGPIAPNLAFRIDGVYSKRRGFMEDVTSGRHINNRDRWLVRGKLLWKPDDTLSATLIGDIQRRKEECCAGVYLPTQDLKSSTPGVAGGSIIGAPSSIAALIRAQGGQVLDANPYARKVALSPGQSFRQDVHDGGLSLDVEKSFGGITLSAITAWRGNRFIKGQDADFSSLDLIERASDGSGFIRFRNFSQEVRLRGKALRDRLDWLVGGYVGDEHLTLQDNMRYGADYDRFASARIGALGGNFAAFPTYGFANLNGFANAFGGPTVAAAVQNVPITGTGELDRFRQHDTNVALFTHDIVHLTDRLSLTLGARWTRDRKSLNADLASSSSCGIYVADIARLRALGTAAATTLANSILAPLAGYPCNINSVSGNFRDTHVENNGSGTAALSYRVTQDVETYASWSRGYKAGGFNLDRAALFNSGALTQLPTDSLHFKPETVDAFELGAKLHRRAFDLDIALFHQVFRNFQLNSYTGTNFIVSNVEGCTTGLGATDSDNIGNNSACSSLKSGVVSKGVELEAALRPVGDVTLTAGFTYADTRYRGDIVGSPDALTGNNSLSVVLFRLPGSHLSNAPAYTATGSVRWNPAVSDDLRALFYADVRWQSRFNTGSDLLVEKEQAAFATVNARIGLEGRRWSLEFWAQNLFNTNYLQVGFSEPLQGGGSGGLPGTATAVSRFGSSSTQLFGAFLGEPRTWGGTLGWKF</sequence>
<dbReference type="PANTHER" id="PTHR32552">
    <property type="entry name" value="FERRICHROME IRON RECEPTOR-RELATED"/>
    <property type="match status" value="1"/>
</dbReference>
<reference evidence="15 16" key="1">
    <citation type="submission" date="2020-03" db="EMBL/GenBank/DDBJ databases">
        <title>Genomic Encyclopedia of Type Strains, Phase III (KMG-III): the genomes of soil and plant-associated and newly described type strains.</title>
        <authorList>
            <person name="Whitman W."/>
        </authorList>
    </citation>
    <scope>NUCLEOTIDE SEQUENCE [LARGE SCALE GENOMIC DNA]</scope>
    <source>
        <strain evidence="15 16">CECT 8804</strain>
    </source>
</reference>
<evidence type="ECO:0000313" key="16">
    <source>
        <dbReference type="Proteomes" id="UP000727456"/>
    </source>
</evidence>
<dbReference type="InterPro" id="IPR000531">
    <property type="entry name" value="Beta-barrel_TonB"/>
</dbReference>
<organism evidence="15 16">
    <name type="scientific">Sphingomonas vulcanisoli</name>
    <dbReference type="NCBI Taxonomy" id="1658060"/>
    <lineage>
        <taxon>Bacteria</taxon>
        <taxon>Pseudomonadati</taxon>
        <taxon>Pseudomonadota</taxon>
        <taxon>Alphaproteobacteria</taxon>
        <taxon>Sphingomonadales</taxon>
        <taxon>Sphingomonadaceae</taxon>
        <taxon>Sphingomonas</taxon>
    </lineage>
</organism>
<evidence type="ECO:0000256" key="12">
    <source>
        <dbReference type="RuleBase" id="RU003357"/>
    </source>
</evidence>
<accession>A0ABX0TTJ5</accession>
<comment type="caution">
    <text evidence="15">The sequence shown here is derived from an EMBL/GenBank/DDBJ whole genome shotgun (WGS) entry which is preliminary data.</text>
</comment>
<keyword evidence="2 11" id="KW-0813">Transport</keyword>
<evidence type="ECO:0000256" key="2">
    <source>
        <dbReference type="ARBA" id="ARBA00022448"/>
    </source>
</evidence>
<dbReference type="EMBL" id="JAAOZC010000001">
    <property type="protein sequence ID" value="NIJ06926.1"/>
    <property type="molecule type" value="Genomic_DNA"/>
</dbReference>
<keyword evidence="16" id="KW-1185">Reference proteome</keyword>
<evidence type="ECO:0000256" key="3">
    <source>
        <dbReference type="ARBA" id="ARBA00022452"/>
    </source>
</evidence>
<dbReference type="SUPFAM" id="SSF56935">
    <property type="entry name" value="Porins"/>
    <property type="match status" value="1"/>
</dbReference>
<keyword evidence="10 11" id="KW-0998">Cell outer membrane</keyword>
<dbReference type="Proteomes" id="UP000727456">
    <property type="component" value="Unassembled WGS sequence"/>
</dbReference>
<evidence type="ECO:0000256" key="8">
    <source>
        <dbReference type="ARBA" id="ARBA00023077"/>
    </source>
</evidence>
<dbReference type="RefSeq" id="WP_167071709.1">
    <property type="nucleotide sequence ID" value="NZ_JAAOZC010000001.1"/>
</dbReference>
<keyword evidence="9 11" id="KW-0472">Membrane</keyword>
<evidence type="ECO:0000256" key="6">
    <source>
        <dbReference type="ARBA" id="ARBA00023004"/>
    </source>
</evidence>
<protein>
    <submittedName>
        <fullName evidence="15">Outer membrane receptor protein involved in Fe transport</fullName>
    </submittedName>
</protein>
<evidence type="ECO:0000256" key="1">
    <source>
        <dbReference type="ARBA" id="ARBA00004571"/>
    </source>
</evidence>
<keyword evidence="7" id="KW-0406">Ion transport</keyword>
<dbReference type="InterPro" id="IPR036942">
    <property type="entry name" value="Beta-barrel_TonB_sf"/>
</dbReference>
<dbReference type="InterPro" id="IPR039426">
    <property type="entry name" value="TonB-dep_rcpt-like"/>
</dbReference>
<evidence type="ECO:0000259" key="14">
    <source>
        <dbReference type="Pfam" id="PF07715"/>
    </source>
</evidence>
<keyword evidence="15" id="KW-0675">Receptor</keyword>
<evidence type="ECO:0000256" key="11">
    <source>
        <dbReference type="PROSITE-ProRule" id="PRU01360"/>
    </source>
</evidence>
<feature type="domain" description="TonB-dependent receptor plug" evidence="14">
    <location>
        <begin position="38"/>
        <end position="145"/>
    </location>
</feature>
<keyword evidence="8 12" id="KW-0798">TonB box</keyword>